<dbReference type="SUPFAM" id="SSF52200">
    <property type="entry name" value="Toll/Interleukin receptor TIR domain"/>
    <property type="match status" value="1"/>
</dbReference>
<dbReference type="InterPro" id="IPR000157">
    <property type="entry name" value="TIR_dom"/>
</dbReference>
<name>A0ABS5NYB8_9BACI</name>
<sequence>MSGFTKHMYTKELVSIKKDLSNYVNKISLVLPKEYDLVNIVSLIKRYYPFEWQILTEKYNYYCAKDRKLKVLQKKVRFSMMEPKLLVESLNITRKLLSKEYIDSYKNSFNHEVQISAEEGLKKEREPKIKKRQEKITIAKIKAQEVEPLFLDELMGLYDRKSTSQKDRIYILKELQKYYCSKVIVFFKKKVETEYNRQLREMAFYHLQELGHFAVLRKQKYMRIPSKNKKRRKFLKDVYANERFNINEIPEELEYRIQNSKEQRIKTYDYFISHSSVDFYEIQHLIGELNRGKRNVYCDWINDNDYLKRNLVGLATRTIIEKRIEQSKAIIFVISEHSMQSKWVKYELNYAHELNKPIFAIRKEDILNECYSINKFNDLWFLDKNYKNIMLFESNKK</sequence>
<proteinExistence type="predicted"/>
<keyword evidence="3" id="KW-1185">Reference proteome</keyword>
<keyword evidence="2" id="KW-0675">Receptor</keyword>
<dbReference type="InterPro" id="IPR035897">
    <property type="entry name" value="Toll_tir_struct_dom_sf"/>
</dbReference>
<reference evidence="2 3" key="1">
    <citation type="submission" date="2021-05" db="EMBL/GenBank/DDBJ databases">
        <title>Novel Bacillus species.</title>
        <authorList>
            <person name="Liu G."/>
        </authorList>
    </citation>
    <scope>NUCLEOTIDE SEQUENCE [LARGE SCALE GENOMIC DNA]</scope>
    <source>
        <strain evidence="2 3">FJAT-49705</strain>
    </source>
</reference>
<dbReference type="Pfam" id="PF13676">
    <property type="entry name" value="TIR_2"/>
    <property type="match status" value="1"/>
</dbReference>
<comment type="caution">
    <text evidence="2">The sequence shown here is derived from an EMBL/GenBank/DDBJ whole genome shotgun (WGS) entry which is preliminary data.</text>
</comment>
<evidence type="ECO:0000259" key="1">
    <source>
        <dbReference type="PROSITE" id="PS50104"/>
    </source>
</evidence>
<evidence type="ECO:0000313" key="2">
    <source>
        <dbReference type="EMBL" id="MBS4192840.1"/>
    </source>
</evidence>
<evidence type="ECO:0000313" key="3">
    <source>
        <dbReference type="Proteomes" id="UP000681027"/>
    </source>
</evidence>
<dbReference type="Proteomes" id="UP000681027">
    <property type="component" value="Unassembled WGS sequence"/>
</dbReference>
<gene>
    <name evidence="2" type="ORF">KHA94_22165</name>
</gene>
<dbReference type="RefSeq" id="WP_213104286.1">
    <property type="nucleotide sequence ID" value="NZ_JAGYPM010000006.1"/>
</dbReference>
<dbReference type="PROSITE" id="PS50104">
    <property type="entry name" value="TIR"/>
    <property type="match status" value="1"/>
</dbReference>
<dbReference type="SMART" id="SM00255">
    <property type="entry name" value="TIR"/>
    <property type="match status" value="1"/>
</dbReference>
<dbReference type="EMBL" id="JAGYPM010000006">
    <property type="protein sequence ID" value="MBS4192840.1"/>
    <property type="molecule type" value="Genomic_DNA"/>
</dbReference>
<accession>A0ABS5NYB8</accession>
<feature type="domain" description="TIR" evidence="1">
    <location>
        <begin position="266"/>
        <end position="393"/>
    </location>
</feature>
<protein>
    <submittedName>
        <fullName evidence="2">Toll/interleukin-1 receptor domain-containing protein</fullName>
    </submittedName>
</protein>
<organism evidence="2 3">
    <name type="scientific">Cytobacillus citreus</name>
    <dbReference type="NCBI Taxonomy" id="2833586"/>
    <lineage>
        <taxon>Bacteria</taxon>
        <taxon>Bacillati</taxon>
        <taxon>Bacillota</taxon>
        <taxon>Bacilli</taxon>
        <taxon>Bacillales</taxon>
        <taxon>Bacillaceae</taxon>
        <taxon>Cytobacillus</taxon>
    </lineage>
</organism>
<dbReference type="Gene3D" id="3.40.50.10140">
    <property type="entry name" value="Toll/interleukin-1 receptor homology (TIR) domain"/>
    <property type="match status" value="1"/>
</dbReference>